<evidence type="ECO:0000259" key="10">
    <source>
        <dbReference type="Pfam" id="PF21088"/>
    </source>
</evidence>
<dbReference type="InterPro" id="IPR023408">
    <property type="entry name" value="MscS_beta-dom_sf"/>
</dbReference>
<keyword evidence="3" id="KW-1003">Cell membrane</keyword>
<feature type="transmembrane region" description="Helical" evidence="7">
    <location>
        <begin position="166"/>
        <end position="182"/>
    </location>
</feature>
<dbReference type="InterPro" id="IPR049278">
    <property type="entry name" value="MS_channel_C"/>
</dbReference>
<dbReference type="SUPFAM" id="SSF50182">
    <property type="entry name" value="Sm-like ribonucleoproteins"/>
    <property type="match status" value="1"/>
</dbReference>
<protein>
    <recommendedName>
        <fullName evidence="7">Small-conductance mechanosensitive channel</fullName>
    </recommendedName>
</protein>
<dbReference type="Gene3D" id="2.30.30.60">
    <property type="match status" value="1"/>
</dbReference>
<dbReference type="InterPro" id="IPR011066">
    <property type="entry name" value="MscS_channel_C_sf"/>
</dbReference>
<keyword evidence="7" id="KW-0813">Transport</keyword>
<proteinExistence type="inferred from homology"/>
<keyword evidence="4 7" id="KW-0812">Transmembrane</keyword>
<dbReference type="eggNOG" id="COG3264">
    <property type="taxonomic scope" value="Bacteria"/>
</dbReference>
<dbReference type="PANTHER" id="PTHR30221">
    <property type="entry name" value="SMALL-CONDUCTANCE MECHANOSENSITIVE CHANNEL"/>
    <property type="match status" value="1"/>
</dbReference>
<dbReference type="Pfam" id="PF00924">
    <property type="entry name" value="MS_channel_2nd"/>
    <property type="match status" value="1"/>
</dbReference>
<dbReference type="Pfam" id="PF21082">
    <property type="entry name" value="MS_channel_3rd"/>
    <property type="match status" value="1"/>
</dbReference>
<dbReference type="PANTHER" id="PTHR30221:SF1">
    <property type="entry name" value="SMALL-CONDUCTANCE MECHANOSENSITIVE CHANNEL"/>
    <property type="match status" value="1"/>
</dbReference>
<keyword evidence="7" id="KW-0406">Ion transport</keyword>
<dbReference type="RefSeq" id="WP_007615953.1">
    <property type="nucleotide sequence ID" value="NZ_BAEO01000006.1"/>
</dbReference>
<dbReference type="Gene3D" id="3.30.70.100">
    <property type="match status" value="1"/>
</dbReference>
<feature type="transmembrane region" description="Helical" evidence="7">
    <location>
        <begin position="91"/>
        <end position="112"/>
    </location>
</feature>
<keyword evidence="5 7" id="KW-1133">Transmembrane helix</keyword>
<comment type="similarity">
    <text evidence="2 7">Belongs to the MscS (TC 1.A.23) family.</text>
</comment>
<dbReference type="OrthoDB" id="9799209at2"/>
<evidence type="ECO:0000256" key="2">
    <source>
        <dbReference type="ARBA" id="ARBA00008017"/>
    </source>
</evidence>
<dbReference type="InterPro" id="IPR010920">
    <property type="entry name" value="LSM_dom_sf"/>
</dbReference>
<comment type="caution">
    <text evidence="7">Lacks conserved residue(s) required for the propagation of feature annotation.</text>
</comment>
<keyword evidence="7" id="KW-0997">Cell inner membrane</keyword>
<comment type="subcellular location">
    <subcellularLocation>
        <location evidence="7">Cell inner membrane</location>
        <topology evidence="7">Multi-pass membrane protein</topology>
    </subcellularLocation>
    <subcellularLocation>
        <location evidence="1">Cell membrane</location>
        <topology evidence="1">Multi-pass membrane protein</topology>
    </subcellularLocation>
</comment>
<dbReference type="GO" id="GO:0008381">
    <property type="term" value="F:mechanosensitive monoatomic ion channel activity"/>
    <property type="evidence" value="ECO:0007669"/>
    <property type="project" value="InterPro"/>
</dbReference>
<feature type="domain" description="Mechanosensitive ion channel transmembrane helices 2/3" evidence="10">
    <location>
        <begin position="142"/>
        <end position="183"/>
    </location>
</feature>
<evidence type="ECO:0000256" key="6">
    <source>
        <dbReference type="ARBA" id="ARBA00023136"/>
    </source>
</evidence>
<comment type="subunit">
    <text evidence="7">Homoheptamer.</text>
</comment>
<feature type="transmembrane region" description="Helical" evidence="7">
    <location>
        <begin position="67"/>
        <end position="85"/>
    </location>
</feature>
<evidence type="ECO:0000313" key="12">
    <source>
        <dbReference type="Proteomes" id="UP000006327"/>
    </source>
</evidence>
<comment type="caution">
    <text evidence="11">The sequence shown here is derived from an EMBL/GenBank/DDBJ whole genome shotgun (WGS) entry which is preliminary data.</text>
</comment>
<keyword evidence="7" id="KW-0407">Ion channel</keyword>
<dbReference type="EMBL" id="BAEO01000006">
    <property type="protein sequence ID" value="GAC17268.1"/>
    <property type="molecule type" value="Genomic_DNA"/>
</dbReference>
<dbReference type="AlphaFoldDB" id="K6YKW5"/>
<reference evidence="11 12" key="1">
    <citation type="journal article" date="2017" name="Antonie Van Leeuwenhoek">
        <title>Rhizobium rhizosphaerae sp. nov., a novel species isolated from rice rhizosphere.</title>
        <authorList>
            <person name="Zhao J.J."/>
            <person name="Zhang J."/>
            <person name="Zhang R.J."/>
            <person name="Zhang C.W."/>
            <person name="Yin H.Q."/>
            <person name="Zhang X.X."/>
        </authorList>
    </citation>
    <scope>NUCLEOTIDE SEQUENCE [LARGE SCALE GENOMIC DNA]</scope>
    <source>
        <strain evidence="11 12">BSs20135</strain>
    </source>
</reference>
<gene>
    <name evidence="11" type="ORF">GARC_0286</name>
</gene>
<evidence type="ECO:0000259" key="8">
    <source>
        <dbReference type="Pfam" id="PF00924"/>
    </source>
</evidence>
<dbReference type="InterPro" id="IPR006685">
    <property type="entry name" value="MscS_channel_2nd"/>
</dbReference>
<organism evidence="11 12">
    <name type="scientific">Paraglaciecola arctica BSs20135</name>
    <dbReference type="NCBI Taxonomy" id="493475"/>
    <lineage>
        <taxon>Bacteria</taxon>
        <taxon>Pseudomonadati</taxon>
        <taxon>Pseudomonadota</taxon>
        <taxon>Gammaproteobacteria</taxon>
        <taxon>Alteromonadales</taxon>
        <taxon>Alteromonadaceae</taxon>
        <taxon>Paraglaciecola</taxon>
    </lineage>
</organism>
<evidence type="ECO:0000259" key="9">
    <source>
        <dbReference type="Pfam" id="PF21082"/>
    </source>
</evidence>
<accession>K6YKW5</accession>
<keyword evidence="12" id="KW-1185">Reference proteome</keyword>
<dbReference type="STRING" id="493475.GARC_0286"/>
<name>K6YKW5_9ALTE</name>
<sequence length="359" mass="40423">MFEQFQTYITPLLDSVGKTPIMQASIVILVSFLIASIFKYIVILGLKSILTRSQVKLGNDFLDLLHAPIYYSVLLLGLSSALLILKPDPMYIFVLSSIIKSVAMIIWTVFLLRANKELLKSLALHPTRFNTFNYKTLPLFQNILNILIIVFAVYLIFSVWDVDMTAWLASAGIVGIAVGFAAKDSLANLFSGVFIMADAPYKVGDYVILDSGERGEITHIGIRSTRMFTREHIEITIPNSVMGNSKIINESGGPDERSRCRVPIGVAYDTDIDLVRTVLMSIATQQEMVCVVPEPRVRFRRFSGSALDFELLVWIDKPALKGRLIDSLNSEILKKFRENNIEIPYSKQDLYIKEMPSNR</sequence>
<evidence type="ECO:0000256" key="4">
    <source>
        <dbReference type="ARBA" id="ARBA00022692"/>
    </source>
</evidence>
<evidence type="ECO:0000313" key="11">
    <source>
        <dbReference type="EMBL" id="GAC17268.1"/>
    </source>
</evidence>
<dbReference type="Pfam" id="PF21088">
    <property type="entry name" value="MS_channel_1st"/>
    <property type="match status" value="1"/>
</dbReference>
<evidence type="ECO:0000256" key="5">
    <source>
        <dbReference type="ARBA" id="ARBA00022989"/>
    </source>
</evidence>
<evidence type="ECO:0000256" key="1">
    <source>
        <dbReference type="ARBA" id="ARBA00004651"/>
    </source>
</evidence>
<dbReference type="SUPFAM" id="SSF82861">
    <property type="entry name" value="Mechanosensitive channel protein MscS (YggB), transmembrane region"/>
    <property type="match status" value="1"/>
</dbReference>
<evidence type="ECO:0000256" key="3">
    <source>
        <dbReference type="ARBA" id="ARBA00022475"/>
    </source>
</evidence>
<dbReference type="InterPro" id="IPR045275">
    <property type="entry name" value="MscS_archaea/bacteria_type"/>
</dbReference>
<evidence type="ECO:0000256" key="7">
    <source>
        <dbReference type="RuleBase" id="RU369025"/>
    </source>
</evidence>
<dbReference type="SUPFAM" id="SSF82689">
    <property type="entry name" value="Mechanosensitive channel protein MscS (YggB), C-terminal domain"/>
    <property type="match status" value="1"/>
</dbReference>
<feature type="domain" description="Mechanosensitive ion channel MscS" evidence="8">
    <location>
        <begin position="184"/>
        <end position="251"/>
    </location>
</feature>
<dbReference type="Proteomes" id="UP000006327">
    <property type="component" value="Unassembled WGS sequence"/>
</dbReference>
<feature type="domain" description="Mechanosensitive ion channel MscS C-terminal" evidence="9">
    <location>
        <begin position="262"/>
        <end position="343"/>
    </location>
</feature>
<dbReference type="InterPro" id="IPR049142">
    <property type="entry name" value="MS_channel_1st"/>
</dbReference>
<keyword evidence="6 7" id="KW-0472">Membrane</keyword>
<dbReference type="Gene3D" id="1.10.287.1260">
    <property type="match status" value="1"/>
</dbReference>
<feature type="transmembrane region" description="Helical" evidence="7">
    <location>
        <begin position="143"/>
        <end position="160"/>
    </location>
</feature>
<comment type="function">
    <text evidence="7">Mechanosensitive channel that participates in the regulation of osmotic pressure changes within the cell, opening in response to stretch forces in the membrane lipid bilayer, without the need for other proteins. Contributes to normal resistance to hypoosmotic shock. Forms an ion channel of 1.0 nanosiemens conductance with a slight preference for anions.</text>
</comment>
<dbReference type="InterPro" id="IPR011014">
    <property type="entry name" value="MscS_channel_TM-2"/>
</dbReference>
<dbReference type="GO" id="GO:0005886">
    <property type="term" value="C:plasma membrane"/>
    <property type="evidence" value="ECO:0007669"/>
    <property type="project" value="UniProtKB-SubCell"/>
</dbReference>
<feature type="transmembrane region" description="Helical" evidence="7">
    <location>
        <begin position="20"/>
        <end position="46"/>
    </location>
</feature>